<dbReference type="RefSeq" id="XP_040770075.1">
    <property type="nucleotide sequence ID" value="XM_040903589.1"/>
</dbReference>
<dbReference type="InterPro" id="IPR036420">
    <property type="entry name" value="BRCT_dom_sf"/>
</dbReference>
<dbReference type="SUPFAM" id="SSF52113">
    <property type="entry name" value="BRCT domain"/>
    <property type="match status" value="1"/>
</dbReference>
<dbReference type="Gene3D" id="3.40.50.10190">
    <property type="entry name" value="BRCT domain"/>
    <property type="match status" value="1"/>
</dbReference>
<dbReference type="PANTHER" id="PTHR45990:SF1">
    <property type="entry name" value="DNA REPAIR PROTEIN REV1"/>
    <property type="match status" value="1"/>
</dbReference>
<dbReference type="InterPro" id="IPR001357">
    <property type="entry name" value="BRCT_dom"/>
</dbReference>
<dbReference type="GO" id="GO:0017125">
    <property type="term" value="F:deoxycytidyl transferase activity"/>
    <property type="evidence" value="ECO:0007669"/>
    <property type="project" value="TreeGrafter"/>
</dbReference>
<sequence>MCRFVAPLLKDGAKPSSAALTKHLLSTLTDSNNPITHSDIYERSDHISSAASGHQRSERRMNQKTYWDSRKEKLAQQLPEKPMARECNVLRNVRVYIDGYLAGTTDIEMKRIVTLAGGRVLYTASGATHILTSQQLSGSKTHKLLTTRKRVKAHVVKPEWITDSIQAGRRLPEREYSAIKDMTCKNLFDMFQAQGSTQTIDGPKEC</sequence>
<evidence type="ECO:0000259" key="2">
    <source>
        <dbReference type="PROSITE" id="PS50172"/>
    </source>
</evidence>
<feature type="domain" description="BRCT" evidence="2">
    <location>
        <begin position="85"/>
        <end position="178"/>
    </location>
</feature>
<proteinExistence type="predicted"/>
<evidence type="ECO:0000313" key="3">
    <source>
        <dbReference type="EMBL" id="KZT12565.1"/>
    </source>
</evidence>
<evidence type="ECO:0000313" key="4">
    <source>
        <dbReference type="Proteomes" id="UP000076871"/>
    </source>
</evidence>
<reference evidence="3 4" key="1">
    <citation type="journal article" date="2016" name="Mol. Biol. Evol.">
        <title>Comparative Genomics of Early-Diverging Mushroom-Forming Fungi Provides Insights into the Origins of Lignocellulose Decay Capabilities.</title>
        <authorList>
            <person name="Nagy L.G."/>
            <person name="Riley R."/>
            <person name="Tritt A."/>
            <person name="Adam C."/>
            <person name="Daum C."/>
            <person name="Floudas D."/>
            <person name="Sun H."/>
            <person name="Yadav J.S."/>
            <person name="Pangilinan J."/>
            <person name="Larsson K.H."/>
            <person name="Matsuura K."/>
            <person name="Barry K."/>
            <person name="Labutti K."/>
            <person name="Kuo R."/>
            <person name="Ohm R.A."/>
            <person name="Bhattacharya S.S."/>
            <person name="Shirouzu T."/>
            <person name="Yoshinaga Y."/>
            <person name="Martin F.M."/>
            <person name="Grigoriev I.V."/>
            <person name="Hibbett D.S."/>
        </authorList>
    </citation>
    <scope>NUCLEOTIDE SEQUENCE [LARGE SCALE GENOMIC DNA]</scope>
    <source>
        <strain evidence="3 4">93-53</strain>
    </source>
</reference>
<dbReference type="STRING" id="1314785.A0A165I3Z3"/>
<dbReference type="PANTHER" id="PTHR45990">
    <property type="entry name" value="DNA REPAIR PROTEIN REV1"/>
    <property type="match status" value="1"/>
</dbReference>
<gene>
    <name evidence="3" type="ORF">LAESUDRAFT_640306</name>
</gene>
<dbReference type="OrthoDB" id="427711at2759"/>
<accession>A0A165I3Z3</accession>
<protein>
    <recommendedName>
        <fullName evidence="2">BRCT domain-containing protein</fullName>
    </recommendedName>
</protein>
<dbReference type="PROSITE" id="PS50172">
    <property type="entry name" value="BRCT"/>
    <property type="match status" value="1"/>
</dbReference>
<dbReference type="GO" id="GO:0003887">
    <property type="term" value="F:DNA-directed DNA polymerase activity"/>
    <property type="evidence" value="ECO:0007669"/>
    <property type="project" value="TreeGrafter"/>
</dbReference>
<keyword evidence="4" id="KW-1185">Reference proteome</keyword>
<dbReference type="InParanoid" id="A0A165I3Z3"/>
<dbReference type="AlphaFoldDB" id="A0A165I3Z3"/>
<dbReference type="EMBL" id="KV427605">
    <property type="protein sequence ID" value="KZT12565.1"/>
    <property type="molecule type" value="Genomic_DNA"/>
</dbReference>
<dbReference type="Proteomes" id="UP000076871">
    <property type="component" value="Unassembled WGS sequence"/>
</dbReference>
<dbReference type="GO" id="GO:0005634">
    <property type="term" value="C:nucleus"/>
    <property type="evidence" value="ECO:0007669"/>
    <property type="project" value="TreeGrafter"/>
</dbReference>
<feature type="compositionally biased region" description="Basic and acidic residues" evidence="1">
    <location>
        <begin position="55"/>
        <end position="67"/>
    </location>
</feature>
<dbReference type="Pfam" id="PF16589">
    <property type="entry name" value="BRCT_2"/>
    <property type="match status" value="1"/>
</dbReference>
<feature type="region of interest" description="Disordered" evidence="1">
    <location>
        <begin position="47"/>
        <end position="67"/>
    </location>
</feature>
<dbReference type="GO" id="GO:0070987">
    <property type="term" value="P:error-free translesion synthesis"/>
    <property type="evidence" value="ECO:0007669"/>
    <property type="project" value="TreeGrafter"/>
</dbReference>
<evidence type="ECO:0000256" key="1">
    <source>
        <dbReference type="SAM" id="MobiDB-lite"/>
    </source>
</evidence>
<organism evidence="3 4">
    <name type="scientific">Laetiporus sulphureus 93-53</name>
    <dbReference type="NCBI Taxonomy" id="1314785"/>
    <lineage>
        <taxon>Eukaryota</taxon>
        <taxon>Fungi</taxon>
        <taxon>Dikarya</taxon>
        <taxon>Basidiomycota</taxon>
        <taxon>Agaricomycotina</taxon>
        <taxon>Agaricomycetes</taxon>
        <taxon>Polyporales</taxon>
        <taxon>Laetiporus</taxon>
    </lineage>
</organism>
<dbReference type="GeneID" id="63820619"/>
<dbReference type="GO" id="GO:0042276">
    <property type="term" value="P:error-prone translesion synthesis"/>
    <property type="evidence" value="ECO:0007669"/>
    <property type="project" value="TreeGrafter"/>
</dbReference>
<dbReference type="SMART" id="SM00292">
    <property type="entry name" value="BRCT"/>
    <property type="match status" value="1"/>
</dbReference>
<name>A0A165I3Z3_9APHY</name>